<organism evidence="3 4">
    <name type="scientific">Rosistilla ulvae</name>
    <dbReference type="NCBI Taxonomy" id="1930277"/>
    <lineage>
        <taxon>Bacteria</taxon>
        <taxon>Pseudomonadati</taxon>
        <taxon>Planctomycetota</taxon>
        <taxon>Planctomycetia</taxon>
        <taxon>Pirellulales</taxon>
        <taxon>Pirellulaceae</taxon>
        <taxon>Rosistilla</taxon>
    </lineage>
</organism>
<feature type="region of interest" description="Disordered" evidence="1">
    <location>
        <begin position="128"/>
        <end position="150"/>
    </location>
</feature>
<dbReference type="EMBL" id="CP036261">
    <property type="protein sequence ID" value="QDS87932.1"/>
    <property type="molecule type" value="Genomic_DNA"/>
</dbReference>
<name>A0A517LZ85_9BACT</name>
<dbReference type="SUPFAM" id="SSF48452">
    <property type="entry name" value="TPR-like"/>
    <property type="match status" value="1"/>
</dbReference>
<feature type="region of interest" description="Disordered" evidence="1">
    <location>
        <begin position="506"/>
        <end position="542"/>
    </location>
</feature>
<protein>
    <recommendedName>
        <fullName evidence="5">Tetratricopeptide repeat protein</fullName>
    </recommendedName>
</protein>
<dbReference type="AlphaFoldDB" id="A0A517LZ85"/>
<dbReference type="RefSeq" id="WP_145344662.1">
    <property type="nucleotide sequence ID" value="NZ_CP036261.1"/>
</dbReference>
<gene>
    <name evidence="3" type="ORF">EC9_21150</name>
</gene>
<dbReference type="Proteomes" id="UP000319557">
    <property type="component" value="Chromosome"/>
</dbReference>
<proteinExistence type="predicted"/>
<evidence type="ECO:0000256" key="1">
    <source>
        <dbReference type="SAM" id="MobiDB-lite"/>
    </source>
</evidence>
<evidence type="ECO:0000256" key="2">
    <source>
        <dbReference type="SAM" id="SignalP"/>
    </source>
</evidence>
<keyword evidence="4" id="KW-1185">Reference proteome</keyword>
<dbReference type="OrthoDB" id="241124at2"/>
<feature type="chain" id="PRO_5021782637" description="Tetratricopeptide repeat protein" evidence="2">
    <location>
        <begin position="28"/>
        <end position="554"/>
    </location>
</feature>
<evidence type="ECO:0000313" key="4">
    <source>
        <dbReference type="Proteomes" id="UP000319557"/>
    </source>
</evidence>
<evidence type="ECO:0008006" key="5">
    <source>
        <dbReference type="Google" id="ProtNLM"/>
    </source>
</evidence>
<keyword evidence="2" id="KW-0732">Signal</keyword>
<reference evidence="3 4" key="1">
    <citation type="submission" date="2019-02" db="EMBL/GenBank/DDBJ databases">
        <title>Deep-cultivation of Planctomycetes and their phenomic and genomic characterization uncovers novel biology.</title>
        <authorList>
            <person name="Wiegand S."/>
            <person name="Jogler M."/>
            <person name="Boedeker C."/>
            <person name="Pinto D."/>
            <person name="Vollmers J."/>
            <person name="Rivas-Marin E."/>
            <person name="Kohn T."/>
            <person name="Peeters S.H."/>
            <person name="Heuer A."/>
            <person name="Rast P."/>
            <person name="Oberbeckmann S."/>
            <person name="Bunk B."/>
            <person name="Jeske O."/>
            <person name="Meyerdierks A."/>
            <person name="Storesund J.E."/>
            <person name="Kallscheuer N."/>
            <person name="Luecker S."/>
            <person name="Lage O.M."/>
            <person name="Pohl T."/>
            <person name="Merkel B.J."/>
            <person name="Hornburger P."/>
            <person name="Mueller R.-W."/>
            <person name="Bruemmer F."/>
            <person name="Labrenz M."/>
            <person name="Spormann A.M."/>
            <person name="Op den Camp H."/>
            <person name="Overmann J."/>
            <person name="Amann R."/>
            <person name="Jetten M.S.M."/>
            <person name="Mascher T."/>
            <person name="Medema M.H."/>
            <person name="Devos D.P."/>
            <person name="Kaster A.-K."/>
            <person name="Ovreas L."/>
            <person name="Rohde M."/>
            <person name="Galperin M.Y."/>
            <person name="Jogler C."/>
        </authorList>
    </citation>
    <scope>NUCLEOTIDE SEQUENCE [LARGE SCALE GENOMIC DNA]</scope>
    <source>
        <strain evidence="3 4">EC9</strain>
    </source>
</reference>
<evidence type="ECO:0000313" key="3">
    <source>
        <dbReference type="EMBL" id="QDS87932.1"/>
    </source>
</evidence>
<feature type="region of interest" description="Disordered" evidence="1">
    <location>
        <begin position="44"/>
        <end position="73"/>
    </location>
</feature>
<dbReference type="InterPro" id="IPR011990">
    <property type="entry name" value="TPR-like_helical_dom_sf"/>
</dbReference>
<feature type="signal peptide" evidence="2">
    <location>
        <begin position="1"/>
        <end position="27"/>
    </location>
</feature>
<dbReference type="Gene3D" id="1.25.40.10">
    <property type="entry name" value="Tetratricopeptide repeat domain"/>
    <property type="match status" value="1"/>
</dbReference>
<accession>A0A517LZ85</accession>
<dbReference type="KEGG" id="ruv:EC9_21150"/>
<sequence precursor="true">MNSKISAAKARNITLLAALLSSPAVIAADRLDDWSSPRPIKYAASSSYSAQTQSPLPGAAAPREGSSEHSQAAALLSESTIVPRPPEPPLSTESVVDAAATPVAQRGLFPAAEPMRPEHVGILTSPVAVSTPTNDPARDGNAYPYRNPATTTPAVRRDRIAASSMHLAAAQRPEPTYAAEPANAAPVERASQSVLDVASLQGQTPTGYQPMDAMPPSLQLQPAMPPARSTSTSQTVAVEQPLLPVPNVGTKTVSNWQLGRLASQKIAQAEELLSRQSPMAARQQAIEALHLIAQSTDETTRSSEGTEALTQALTAIREASDFLGRFGVVDATAMQRLVDSHSTLVLKRCDLEQVTPLRAADVYYEFARGRFVDAVAGWAPASRALIIVAKTEPLTADVGDSNLSAAQVCCLRSAIACDPDNAVAANELGHELLALGMFDEARWALEHSYAKQPSTAALQNLAELHRVTGNMELAQACATNLALLQSQQPRVAQVVQLTPSQFAQMSPQVMSPGTPQVAAAGEPPVSPHVQQTNPEPQQQGRVASTFDRVKGIFR</sequence>
<feature type="compositionally biased region" description="Polar residues" evidence="1">
    <location>
        <begin position="528"/>
        <end position="542"/>
    </location>
</feature>
<feature type="region of interest" description="Disordered" evidence="1">
    <location>
        <begin position="166"/>
        <end position="190"/>
    </location>
</feature>